<comment type="caution">
    <text evidence="3">The sequence shown here is derived from an EMBL/GenBank/DDBJ whole genome shotgun (WGS) entry which is preliminary data.</text>
</comment>
<evidence type="ECO:0000313" key="3">
    <source>
        <dbReference type="EMBL" id="KFX41074.1"/>
    </source>
</evidence>
<dbReference type="InterPro" id="IPR012337">
    <property type="entry name" value="RNaseH-like_sf"/>
</dbReference>
<dbReference type="EMBL" id="JPOX01000072">
    <property type="protein sequence ID" value="KFX41074.1"/>
    <property type="molecule type" value="Genomic_DNA"/>
</dbReference>
<evidence type="ECO:0000259" key="1">
    <source>
        <dbReference type="Pfam" id="PF14420"/>
    </source>
</evidence>
<feature type="domain" description="Integrase core" evidence="2">
    <location>
        <begin position="171"/>
        <end position="309"/>
    </location>
</feature>
<name>A0A093UTS1_TALMA</name>
<dbReference type="InterPro" id="IPR025676">
    <property type="entry name" value="Clr5_dom"/>
</dbReference>
<proteinExistence type="predicted"/>
<reference evidence="3" key="2">
    <citation type="journal article" date="2014" name="PLoS Genet.">
        <title>Signature gene expression reveals novel clues to the molecular mechanisms of dimorphic transition in Penicillium marneffei.</title>
        <authorList>
            <person name="Yang E."/>
            <person name="Wang G."/>
            <person name="Cai J."/>
            <person name="Woo P.C."/>
            <person name="Lau S.K."/>
            <person name="Yuen K.-Y."/>
            <person name="Chow W.-N."/>
            <person name="Lin X."/>
        </authorList>
    </citation>
    <scope>NUCLEOTIDE SEQUENCE</scope>
    <source>
        <strain evidence="3">PM1</strain>
    </source>
</reference>
<evidence type="ECO:0000259" key="2">
    <source>
        <dbReference type="Pfam" id="PF24764"/>
    </source>
</evidence>
<dbReference type="Pfam" id="PF24764">
    <property type="entry name" value="rva_4"/>
    <property type="match status" value="1"/>
</dbReference>
<protein>
    <submittedName>
        <fullName evidence="3">Uncharacterized protein</fullName>
    </submittedName>
</protein>
<gene>
    <name evidence="3" type="ORF">GQ26_0720060</name>
</gene>
<dbReference type="SUPFAM" id="SSF53098">
    <property type="entry name" value="Ribonuclease H-like"/>
    <property type="match status" value="1"/>
</dbReference>
<organism evidence="3">
    <name type="scientific">Talaromyces marneffei PM1</name>
    <dbReference type="NCBI Taxonomy" id="1077442"/>
    <lineage>
        <taxon>Eukaryota</taxon>
        <taxon>Fungi</taxon>
        <taxon>Dikarya</taxon>
        <taxon>Ascomycota</taxon>
        <taxon>Pezizomycotina</taxon>
        <taxon>Eurotiomycetes</taxon>
        <taxon>Eurotiomycetidae</taxon>
        <taxon>Eurotiales</taxon>
        <taxon>Trichocomaceae</taxon>
        <taxon>Talaromyces</taxon>
        <taxon>Talaromyces sect. Talaromyces</taxon>
    </lineage>
</organism>
<dbReference type="InterPro" id="IPR036397">
    <property type="entry name" value="RNaseH_sf"/>
</dbReference>
<dbReference type="HOGENOM" id="CLU_038374_6_0_1"/>
<dbReference type="PANTHER" id="PTHR46177:SF1">
    <property type="entry name" value="INTEGRASE CATALYTIC DOMAIN-CONTAINING PROTEIN"/>
    <property type="match status" value="1"/>
</dbReference>
<reference key="1">
    <citation type="journal article" date="2014" name="PLoS Genet.">
        <title>Signature Gene Expression Reveals Novel Clues to the Molecular Mechanisms of Dimorphic Transition in Penicillium marneffei.</title>
        <authorList>
            <person name="Yang E."/>
            <person name="Wang G."/>
            <person name="Cai J."/>
            <person name="Woo P.C."/>
            <person name="Lau S.K."/>
            <person name="Yuen K.-Y."/>
            <person name="Chow W.-N."/>
            <person name="Lin X."/>
        </authorList>
    </citation>
    <scope>NUCLEOTIDE SEQUENCE [LARGE SCALE GENOMIC DNA]</scope>
    <source>
        <strain>PM1</strain>
    </source>
</reference>
<dbReference type="InterPro" id="IPR058913">
    <property type="entry name" value="Integrase_dom_put"/>
</dbReference>
<dbReference type="PANTHER" id="PTHR46177">
    <property type="entry name" value="INTEGRASE CATALYTIC DOMAIN-CONTAINING PROTEIN"/>
    <property type="match status" value="1"/>
</dbReference>
<feature type="domain" description="Clr5" evidence="1">
    <location>
        <begin position="7"/>
        <end position="53"/>
    </location>
</feature>
<dbReference type="AlphaFoldDB" id="A0A093UTS1"/>
<sequence length="458" mass="54440">MGHPRHDLLQYSHEISRLYADGRTVSQIVDHLREEYNIQVSTRTIERRLKEWKQLNRKYEVIETDAMKDTLIMLFQIGVDDREILRVLREQGHRISLHGLATYRRRLGMRRRISREEFEAAKERLKIIIQEELDSGTMKGFGIRHVYTYLWNKGYFAARRRHDLQRTRGEYKAYGPNYVWSIDGHDKLAHWGFQIYASIDGYSRYITWIYVGISNRAAFSILRQFLDTLHSTNKQPRFIRSDKGSETIYLAAAHYALCRKHKENSQISDCYWYGTSTSNQRIEAWWSQLTKSLLFTWRDYFQTLSQHRLFIRDQRNRPDGVYGRPFMLYHFPSDDTVDYSIRPDSELLSQFLDRTTPWDIDEYLPSETLHWCQSTLDELGFSNIELKDIFPSGEHQHCEAYIQLRDCIQRHITSGIEPNLEETKPPTQEHGFHPDLDAIVDEIYDTTDIEEVNYSSNL</sequence>
<dbReference type="Gene3D" id="3.30.420.10">
    <property type="entry name" value="Ribonuclease H-like superfamily/Ribonuclease H"/>
    <property type="match status" value="1"/>
</dbReference>
<accession>A0A093UTS1</accession>
<dbReference type="Pfam" id="PF14420">
    <property type="entry name" value="Clr5"/>
    <property type="match status" value="1"/>
</dbReference>
<dbReference type="GO" id="GO:0003676">
    <property type="term" value="F:nucleic acid binding"/>
    <property type="evidence" value="ECO:0007669"/>
    <property type="project" value="InterPro"/>
</dbReference>